<gene>
    <name evidence="3" type="ORF">I586_01866</name>
    <name evidence="2" type="ORF">UAY_02036</name>
</gene>
<dbReference type="InterPro" id="IPR036249">
    <property type="entry name" value="Thioredoxin-like_sf"/>
</dbReference>
<dbReference type="AlphaFoldDB" id="R2TGH4"/>
<dbReference type="RefSeq" id="WP_010765406.1">
    <property type="nucleotide sequence ID" value="NZ_ASWB01000002.1"/>
</dbReference>
<evidence type="ECO:0000313" key="3">
    <source>
        <dbReference type="EMBL" id="EOT72058.1"/>
    </source>
</evidence>
<organism evidence="2 4">
    <name type="scientific">Enterococcus moraviensis ATCC BAA-383</name>
    <dbReference type="NCBI Taxonomy" id="1158609"/>
    <lineage>
        <taxon>Bacteria</taxon>
        <taxon>Bacillati</taxon>
        <taxon>Bacillota</taxon>
        <taxon>Bacilli</taxon>
        <taxon>Lactobacillales</taxon>
        <taxon>Enterococcaceae</taxon>
        <taxon>Enterococcus</taxon>
    </lineage>
</organism>
<dbReference type="CDD" id="cd02947">
    <property type="entry name" value="TRX_family"/>
    <property type="match status" value="1"/>
</dbReference>
<dbReference type="PATRIC" id="fig|1158609.3.peg.1985"/>
<accession>R2TGH4</accession>
<dbReference type="HOGENOM" id="CLU_1756003_0_0_9"/>
<dbReference type="InterPro" id="IPR046698">
    <property type="entry name" value="PedC-like"/>
</dbReference>
<evidence type="ECO:0000313" key="4">
    <source>
        <dbReference type="Proteomes" id="UP000013781"/>
    </source>
</evidence>
<feature type="transmembrane region" description="Helical" evidence="1">
    <location>
        <begin position="7"/>
        <end position="28"/>
    </location>
</feature>
<proteinExistence type="predicted"/>
<dbReference type="OrthoDB" id="9792987at2"/>
<dbReference type="STRING" id="155617.RV09_GL002725"/>
<dbReference type="Pfam" id="PF20207">
    <property type="entry name" value="DUF6568"/>
    <property type="match status" value="1"/>
</dbReference>
<dbReference type="Proteomes" id="UP000014157">
    <property type="component" value="Unassembled WGS sequence"/>
</dbReference>
<dbReference type="SUPFAM" id="SSF52833">
    <property type="entry name" value="Thioredoxin-like"/>
    <property type="match status" value="1"/>
</dbReference>
<comment type="caution">
    <text evidence="2">The sequence shown here is derived from an EMBL/GenBank/DDBJ whole genome shotgun (WGS) entry which is preliminary data.</text>
</comment>
<keyword evidence="1" id="KW-0472">Membrane</keyword>
<dbReference type="EMBL" id="ASWB01000002">
    <property type="protein sequence ID" value="EOT72058.1"/>
    <property type="molecule type" value="Genomic_DNA"/>
</dbReference>
<dbReference type="Gene3D" id="3.40.30.10">
    <property type="entry name" value="Glutaredoxin"/>
    <property type="match status" value="1"/>
</dbReference>
<evidence type="ECO:0000256" key="1">
    <source>
        <dbReference type="SAM" id="Phobius"/>
    </source>
</evidence>
<keyword evidence="5" id="KW-1185">Reference proteome</keyword>
<sequence length="148" mass="16976">MKKKTAFLYLSVVIMFVAMTICLTDLLLPHEHEANSSEVGMAYFDELSFESIQKKNENKEVYFAYFGFDDCSGCKEFTPLLIAASKDIDYPRIFHTDTSIKSNKKVITEFGIEVVPTLLLFEDGKISKRFVFSGESEKKIKDFLLKNQ</sequence>
<keyword evidence="1" id="KW-0812">Transmembrane</keyword>
<protein>
    <submittedName>
        <fullName evidence="2">Uncharacterized protein</fullName>
    </submittedName>
</protein>
<reference evidence="2 4" key="1">
    <citation type="submission" date="2013-02" db="EMBL/GenBank/DDBJ databases">
        <title>The Genome Sequence of Enterococcus moraviensis BAA-383.</title>
        <authorList>
            <consortium name="The Broad Institute Genome Sequencing Platform"/>
            <consortium name="The Broad Institute Genome Sequencing Center for Infectious Disease"/>
            <person name="Earl A.M."/>
            <person name="Gilmore M.S."/>
            <person name="Lebreton F."/>
            <person name="Walker B."/>
            <person name="Young S.K."/>
            <person name="Zeng Q."/>
            <person name="Gargeya S."/>
            <person name="Fitzgerald M."/>
            <person name="Haas B."/>
            <person name="Abouelleil A."/>
            <person name="Alvarado L."/>
            <person name="Arachchi H.M."/>
            <person name="Berlin A.M."/>
            <person name="Chapman S.B."/>
            <person name="Dewar J."/>
            <person name="Goldberg J."/>
            <person name="Griggs A."/>
            <person name="Gujja S."/>
            <person name="Hansen M."/>
            <person name="Howarth C."/>
            <person name="Imamovic A."/>
            <person name="Larimer J."/>
            <person name="McCowan C."/>
            <person name="Murphy C."/>
            <person name="Neiman D."/>
            <person name="Pearson M."/>
            <person name="Priest M."/>
            <person name="Roberts A."/>
            <person name="Saif S."/>
            <person name="Shea T."/>
            <person name="Sisk P."/>
            <person name="Sykes S."/>
            <person name="Wortman J."/>
            <person name="Nusbaum C."/>
            <person name="Birren B."/>
        </authorList>
    </citation>
    <scope>NUCLEOTIDE SEQUENCE [LARGE SCALE GENOMIC DNA]</scope>
    <source>
        <strain evidence="2 4">ATCC BAA-383</strain>
    </source>
</reference>
<evidence type="ECO:0000313" key="5">
    <source>
        <dbReference type="Proteomes" id="UP000014157"/>
    </source>
</evidence>
<dbReference type="Proteomes" id="UP000013781">
    <property type="component" value="Unassembled WGS sequence"/>
</dbReference>
<name>R2TGH4_9ENTE</name>
<evidence type="ECO:0000313" key="2">
    <source>
        <dbReference type="EMBL" id="EOH99259.1"/>
    </source>
</evidence>
<dbReference type="EMBL" id="AJAS01000015">
    <property type="protein sequence ID" value="EOH99259.1"/>
    <property type="molecule type" value="Genomic_DNA"/>
</dbReference>
<reference evidence="3 5" key="2">
    <citation type="submission" date="2013-03" db="EMBL/GenBank/DDBJ databases">
        <title>The Genome Sequence of Enterococcus moraviensis BAA-383 (PacBio/Illumina hybrid assembly).</title>
        <authorList>
            <consortium name="The Broad Institute Genomics Platform"/>
            <consortium name="The Broad Institute Genome Sequencing Center for Infectious Disease"/>
            <person name="Earl A."/>
            <person name="Russ C."/>
            <person name="Gilmore M."/>
            <person name="Surin D."/>
            <person name="Walker B."/>
            <person name="Young S."/>
            <person name="Zeng Q."/>
            <person name="Gargeya S."/>
            <person name="Fitzgerald M."/>
            <person name="Haas B."/>
            <person name="Abouelleil A."/>
            <person name="Allen A.W."/>
            <person name="Alvarado L."/>
            <person name="Arachchi H.M."/>
            <person name="Berlin A.M."/>
            <person name="Chapman S.B."/>
            <person name="Gainer-Dewar J."/>
            <person name="Goldberg J."/>
            <person name="Griggs A."/>
            <person name="Gujja S."/>
            <person name="Hansen M."/>
            <person name="Howarth C."/>
            <person name="Imamovic A."/>
            <person name="Ireland A."/>
            <person name="Larimer J."/>
            <person name="McCowan C."/>
            <person name="Murphy C."/>
            <person name="Pearson M."/>
            <person name="Poon T.W."/>
            <person name="Priest M."/>
            <person name="Roberts A."/>
            <person name="Saif S."/>
            <person name="Shea T."/>
            <person name="Sisk P."/>
            <person name="Sykes S."/>
            <person name="Wortman J."/>
            <person name="Nusbaum C."/>
            <person name="Birren B."/>
        </authorList>
    </citation>
    <scope>NUCLEOTIDE SEQUENCE [LARGE SCALE GENOMIC DNA]</scope>
    <source>
        <strain evidence="3 5">ATCC BAA-383</strain>
    </source>
</reference>
<keyword evidence="1" id="KW-1133">Transmembrane helix</keyword>